<dbReference type="InterPro" id="IPR018200">
    <property type="entry name" value="USP_CS"/>
</dbReference>
<dbReference type="PROSITE" id="PS00972">
    <property type="entry name" value="USP_1"/>
    <property type="match status" value="1"/>
</dbReference>
<dbReference type="Gene3D" id="1.10.8.10">
    <property type="entry name" value="DNA helicase RuvA subunit, C-terminal domain"/>
    <property type="match status" value="2"/>
</dbReference>
<dbReference type="GO" id="GO:0005634">
    <property type="term" value="C:nucleus"/>
    <property type="evidence" value="ECO:0007669"/>
    <property type="project" value="TreeGrafter"/>
</dbReference>
<dbReference type="InterPro" id="IPR016652">
    <property type="entry name" value="Ubiquitinyl_hydrolase"/>
</dbReference>
<dbReference type="WBParaSite" id="ACRNAN_Path_140.g488.t1">
    <property type="protein sequence ID" value="ACRNAN_Path_140.g488.t1"/>
    <property type="gene ID" value="ACRNAN_Path_140.g488"/>
</dbReference>
<dbReference type="GO" id="GO:0016579">
    <property type="term" value="P:protein deubiquitination"/>
    <property type="evidence" value="ECO:0007669"/>
    <property type="project" value="InterPro"/>
</dbReference>
<dbReference type="PROSITE" id="PS50235">
    <property type="entry name" value="USP_3"/>
    <property type="match status" value="1"/>
</dbReference>
<keyword evidence="19" id="KW-1185">Reference proteome</keyword>
<dbReference type="Pfam" id="PF17807">
    <property type="entry name" value="zf-UBP_var"/>
    <property type="match status" value="1"/>
</dbReference>
<name>A0A914C050_9BILA</name>
<dbReference type="AlphaFoldDB" id="A0A914C050"/>
<dbReference type="InterPro" id="IPR038765">
    <property type="entry name" value="Papain-like_cys_pep_sf"/>
</dbReference>
<dbReference type="InterPro" id="IPR001607">
    <property type="entry name" value="Znf_UBP"/>
</dbReference>
<feature type="active site" description="Proton acceptor" evidence="12">
    <location>
        <position position="770"/>
    </location>
</feature>
<dbReference type="GO" id="GO:0006508">
    <property type="term" value="P:proteolysis"/>
    <property type="evidence" value="ECO:0007669"/>
    <property type="project" value="UniProtKB-KW"/>
</dbReference>
<keyword evidence="10 11" id="KW-0862">Zinc</keyword>
<dbReference type="Gene3D" id="3.90.70.10">
    <property type="entry name" value="Cysteine proteinases"/>
    <property type="match status" value="1"/>
</dbReference>
<dbReference type="InterPro" id="IPR028889">
    <property type="entry name" value="USP"/>
</dbReference>
<keyword evidence="7 11" id="KW-0833">Ubl conjugation pathway</keyword>
<dbReference type="SUPFAM" id="SSF57850">
    <property type="entry name" value="RING/U-box"/>
    <property type="match status" value="1"/>
</dbReference>
<sequence>MTATLSSSSESGDPKEILRLLNGAVDYTVAELNHKVFKDECMYCFHTPYSSSGLFVCLRTFVGFCNRHIHSYARSTGAKVFLVIKKRKIVAPESEEPKDKMQKLCIRAEKEENIEEFSLVVYPHLDNRLELSAEILGENLYGACRSVIDHTSASMQDRLESGVSEWDGEARQTLKPEELVQLTCDKQIPYSGWVCEEPDCGLTENLWLNLTDGTIMCGRTQYIREGVMSKGNGHAKLHYEKTGYPLLVKLGTISNGDADVYSYVANDSVYDPELANHLAHFGLDINKFEKTEKSTLELELDLNQQWEWTRCQEAGVTLENVYGPGFTGLINIGSSCYINSVLQILMLTPDFVNAYGKRAEEIFSSFVSAAQTHDDFNSQLAKVVNCLLSGDYAQADSEANGIKPTQFRRVTGKGHVEFSTSKQQDAEEYIRHLFEKIDNSATGAINPIDNSATGAINPVNAFRYKVVTRFEDTDSNRVRYTTREDSLLSLNVPLEKALPAREDAENGPKDRKIVSLTTCLEHAFADEIIDDFTSPITGNKRGATQRIRMGSFPDFLLVQIRRFAIAEDWTIKKLDLDVLVDEEVDLSGFRAADPSPDEQLLPDDAGVAQPTPNLDQETINGLTAMGFSLNAARRATYETKNSGLEAAAEWLMQHLDDPNINEEHPDLKPRGATAAAASTTSNSAIDPELVANLTAFGFTEHQAKYGLKMARGDLNAAADWLFNNVDQVPPEEMETTSTQNLASKETRDGNGRYVLRGFISHMGRSPHSGHYVAHVKKDGKWYLFNDEKVAISQNPPISLGYIYLFQRV</sequence>
<evidence type="ECO:0000256" key="12">
    <source>
        <dbReference type="PIRSR" id="PIRSR016308-1"/>
    </source>
</evidence>
<evidence type="ECO:0000256" key="10">
    <source>
        <dbReference type="ARBA" id="ARBA00022833"/>
    </source>
</evidence>
<evidence type="ECO:0000256" key="5">
    <source>
        <dbReference type="ARBA" id="ARBA00022737"/>
    </source>
</evidence>
<reference evidence="20" key="1">
    <citation type="submission" date="2022-11" db="UniProtKB">
        <authorList>
            <consortium name="WormBaseParasite"/>
        </authorList>
    </citation>
    <scope>IDENTIFICATION</scope>
</reference>
<dbReference type="Pfam" id="PF00443">
    <property type="entry name" value="UCH"/>
    <property type="match status" value="1"/>
</dbReference>
<keyword evidence="8 11" id="KW-0378">Hydrolase</keyword>
<feature type="active site" description="Nucleophile" evidence="12">
    <location>
        <position position="336"/>
    </location>
</feature>
<evidence type="ECO:0000256" key="13">
    <source>
        <dbReference type="PIRSR" id="PIRSR016308-3"/>
    </source>
</evidence>
<keyword evidence="4 11" id="KW-0479">Metal-binding</keyword>
<feature type="domain" description="UBA" evidence="16">
    <location>
        <begin position="684"/>
        <end position="724"/>
    </location>
</feature>
<dbReference type="PROSITE" id="PS50271">
    <property type="entry name" value="ZF_UBP"/>
    <property type="match status" value="1"/>
</dbReference>
<feature type="domain" description="UBP-type" evidence="18">
    <location>
        <begin position="168"/>
        <end position="285"/>
    </location>
</feature>
<evidence type="ECO:0000256" key="8">
    <source>
        <dbReference type="ARBA" id="ARBA00022801"/>
    </source>
</evidence>
<dbReference type="Gene3D" id="3.30.40.10">
    <property type="entry name" value="Zinc/RING finger domain, C3HC4 (zinc finger)"/>
    <property type="match status" value="2"/>
</dbReference>
<evidence type="ECO:0000256" key="11">
    <source>
        <dbReference type="PIRNR" id="PIRNR016308"/>
    </source>
</evidence>
<evidence type="ECO:0000256" key="14">
    <source>
        <dbReference type="PROSITE-ProRule" id="PRU00502"/>
    </source>
</evidence>
<keyword evidence="3 11" id="KW-0645">Protease</keyword>
<feature type="binding site" evidence="13">
    <location>
        <position position="200"/>
    </location>
    <ligand>
        <name>Zn(2+)</name>
        <dbReference type="ChEBI" id="CHEBI:29105"/>
    </ligand>
</feature>
<evidence type="ECO:0000256" key="1">
    <source>
        <dbReference type="ARBA" id="ARBA00000707"/>
    </source>
</evidence>
<dbReference type="InterPro" id="IPR009060">
    <property type="entry name" value="UBA-like_sf"/>
</dbReference>
<keyword evidence="6 14" id="KW-0863">Zinc-finger</keyword>
<dbReference type="SUPFAM" id="SSF54001">
    <property type="entry name" value="Cysteine proteinases"/>
    <property type="match status" value="1"/>
</dbReference>
<dbReference type="InterPro" id="IPR041432">
    <property type="entry name" value="UBP13_Znf-UBP_var"/>
</dbReference>
<evidence type="ECO:0000256" key="9">
    <source>
        <dbReference type="ARBA" id="ARBA00022807"/>
    </source>
</evidence>
<dbReference type="CDD" id="cd14294">
    <property type="entry name" value="UBA1_UBP5_like"/>
    <property type="match status" value="1"/>
</dbReference>
<dbReference type="PANTHER" id="PTHR24006">
    <property type="entry name" value="UBIQUITIN CARBOXYL-TERMINAL HYDROLASE"/>
    <property type="match status" value="1"/>
</dbReference>
<dbReference type="Pfam" id="PF02148">
    <property type="entry name" value="zf-UBP"/>
    <property type="match status" value="1"/>
</dbReference>
<dbReference type="InterPro" id="IPR050164">
    <property type="entry name" value="Peptidase_C19"/>
</dbReference>
<evidence type="ECO:0000256" key="6">
    <source>
        <dbReference type="ARBA" id="ARBA00022771"/>
    </source>
</evidence>
<evidence type="ECO:0000259" key="18">
    <source>
        <dbReference type="PROSITE" id="PS50271"/>
    </source>
</evidence>
<evidence type="ECO:0000256" key="3">
    <source>
        <dbReference type="ARBA" id="ARBA00022670"/>
    </source>
</evidence>
<feature type="binding site" evidence="13">
    <location>
        <position position="234"/>
    </location>
    <ligand>
        <name>Zn(2+)</name>
        <dbReference type="ChEBI" id="CHEBI:29105"/>
    </ligand>
</feature>
<dbReference type="PROSITE" id="PS50030">
    <property type="entry name" value="UBA"/>
    <property type="match status" value="2"/>
</dbReference>
<dbReference type="PANTHER" id="PTHR24006:SF664">
    <property type="entry name" value="UBIQUITIN CARBOXYL-TERMINAL HYDROLASE"/>
    <property type="match status" value="1"/>
</dbReference>
<dbReference type="SUPFAM" id="SSF46934">
    <property type="entry name" value="UBA-like"/>
    <property type="match status" value="1"/>
</dbReference>
<protein>
    <recommendedName>
        <fullName evidence="11 15">Ubiquitin carboxyl-terminal hydrolase</fullName>
        <ecNumber evidence="11 15">3.4.19.12</ecNumber>
    </recommendedName>
</protein>
<feature type="binding site" evidence="13">
    <location>
        <position position="195"/>
    </location>
    <ligand>
        <name>Zn(2+)</name>
        <dbReference type="ChEBI" id="CHEBI:29105"/>
    </ligand>
</feature>
<proteinExistence type="inferred from homology"/>
<evidence type="ECO:0000256" key="15">
    <source>
        <dbReference type="RuleBase" id="RU366025"/>
    </source>
</evidence>
<keyword evidence="5" id="KW-0677">Repeat</keyword>
<feature type="binding site" evidence="13">
    <location>
        <position position="217"/>
    </location>
    <ligand>
        <name>Zn(2+)</name>
        <dbReference type="ChEBI" id="CHEBI:29105"/>
    </ligand>
</feature>
<dbReference type="InterPro" id="IPR001394">
    <property type="entry name" value="Peptidase_C19_UCH"/>
</dbReference>
<dbReference type="SMART" id="SM00165">
    <property type="entry name" value="UBA"/>
    <property type="match status" value="2"/>
</dbReference>
<feature type="domain" description="USP" evidence="17">
    <location>
        <begin position="327"/>
        <end position="808"/>
    </location>
</feature>
<dbReference type="GO" id="GO:0005829">
    <property type="term" value="C:cytosol"/>
    <property type="evidence" value="ECO:0007669"/>
    <property type="project" value="TreeGrafter"/>
</dbReference>
<evidence type="ECO:0000259" key="16">
    <source>
        <dbReference type="PROSITE" id="PS50030"/>
    </source>
</evidence>
<dbReference type="InterPro" id="IPR015940">
    <property type="entry name" value="UBA"/>
</dbReference>
<evidence type="ECO:0000313" key="20">
    <source>
        <dbReference type="WBParaSite" id="ACRNAN_Path_140.g488.t1"/>
    </source>
</evidence>
<dbReference type="Proteomes" id="UP000887540">
    <property type="component" value="Unplaced"/>
</dbReference>
<dbReference type="GO" id="GO:0004843">
    <property type="term" value="F:cysteine-type deubiquitinase activity"/>
    <property type="evidence" value="ECO:0007669"/>
    <property type="project" value="UniProtKB-UniRule"/>
</dbReference>
<dbReference type="GO" id="GO:0008270">
    <property type="term" value="F:zinc ion binding"/>
    <property type="evidence" value="ECO:0007669"/>
    <property type="project" value="UniProtKB-UniRule"/>
</dbReference>
<evidence type="ECO:0000256" key="7">
    <source>
        <dbReference type="ARBA" id="ARBA00022786"/>
    </source>
</evidence>
<evidence type="ECO:0000256" key="2">
    <source>
        <dbReference type="ARBA" id="ARBA00009085"/>
    </source>
</evidence>
<dbReference type="SMART" id="SM00290">
    <property type="entry name" value="ZnF_UBP"/>
    <property type="match status" value="1"/>
</dbReference>
<dbReference type="Pfam" id="PF00627">
    <property type="entry name" value="UBA"/>
    <property type="match status" value="2"/>
</dbReference>
<evidence type="ECO:0000256" key="4">
    <source>
        <dbReference type="ARBA" id="ARBA00022723"/>
    </source>
</evidence>
<dbReference type="PIRSF" id="PIRSF016308">
    <property type="entry name" value="UBP"/>
    <property type="match status" value="1"/>
</dbReference>
<organism evidence="19 20">
    <name type="scientific">Acrobeloides nanus</name>
    <dbReference type="NCBI Taxonomy" id="290746"/>
    <lineage>
        <taxon>Eukaryota</taxon>
        <taxon>Metazoa</taxon>
        <taxon>Ecdysozoa</taxon>
        <taxon>Nematoda</taxon>
        <taxon>Chromadorea</taxon>
        <taxon>Rhabditida</taxon>
        <taxon>Tylenchina</taxon>
        <taxon>Cephalobomorpha</taxon>
        <taxon>Cephaloboidea</taxon>
        <taxon>Cephalobidae</taxon>
        <taxon>Acrobeloides</taxon>
    </lineage>
</organism>
<comment type="similarity">
    <text evidence="2 11 15">Belongs to the peptidase C19 family.</text>
</comment>
<keyword evidence="9 11" id="KW-0788">Thiol protease</keyword>
<evidence type="ECO:0000313" key="19">
    <source>
        <dbReference type="Proteomes" id="UP000887540"/>
    </source>
</evidence>
<evidence type="ECO:0000259" key="17">
    <source>
        <dbReference type="PROSITE" id="PS50235"/>
    </source>
</evidence>
<feature type="domain" description="UBA" evidence="16">
    <location>
        <begin position="613"/>
        <end position="654"/>
    </location>
</feature>
<comment type="catalytic activity">
    <reaction evidence="1 11 15">
        <text>Thiol-dependent hydrolysis of ester, thioester, amide, peptide and isopeptide bonds formed by the C-terminal Gly of ubiquitin (a 76-residue protein attached to proteins as an intracellular targeting signal).</text>
        <dbReference type="EC" id="3.4.19.12"/>
    </reaction>
</comment>
<dbReference type="EC" id="3.4.19.12" evidence="11 15"/>
<dbReference type="PROSITE" id="PS00973">
    <property type="entry name" value="USP_2"/>
    <property type="match status" value="1"/>
</dbReference>
<dbReference type="InterPro" id="IPR013083">
    <property type="entry name" value="Znf_RING/FYVE/PHD"/>
</dbReference>
<accession>A0A914C050</accession>